<feature type="coiled-coil region" evidence="1">
    <location>
        <begin position="75"/>
        <end position="102"/>
    </location>
</feature>
<dbReference type="Pfam" id="PF15836">
    <property type="entry name" value="SSTK-IP"/>
    <property type="match status" value="1"/>
</dbReference>
<dbReference type="Proteomes" id="UP000515165">
    <property type="component" value="Chromosome 10"/>
</dbReference>
<evidence type="ECO:0000313" key="2">
    <source>
        <dbReference type="Proteomes" id="UP000515165"/>
    </source>
</evidence>
<keyword evidence="1" id="KW-0175">Coiled coil</keyword>
<dbReference type="GO" id="GO:0051087">
    <property type="term" value="F:protein-folding chaperone binding"/>
    <property type="evidence" value="ECO:0007669"/>
    <property type="project" value="InterPro"/>
</dbReference>
<proteinExistence type="predicted"/>
<organism evidence="2 3">
    <name type="scientific">Zalophus californianus</name>
    <name type="common">California sealion</name>
    <dbReference type="NCBI Taxonomy" id="9704"/>
    <lineage>
        <taxon>Eukaryota</taxon>
        <taxon>Metazoa</taxon>
        <taxon>Chordata</taxon>
        <taxon>Craniata</taxon>
        <taxon>Vertebrata</taxon>
        <taxon>Euteleostomi</taxon>
        <taxon>Mammalia</taxon>
        <taxon>Eutheria</taxon>
        <taxon>Laurasiatheria</taxon>
        <taxon>Carnivora</taxon>
        <taxon>Caniformia</taxon>
        <taxon>Pinnipedia</taxon>
        <taxon>Otariidae</taxon>
        <taxon>Zalophus</taxon>
    </lineage>
</organism>
<dbReference type="OrthoDB" id="9808383at2759"/>
<dbReference type="PANTHER" id="PTHR37368">
    <property type="entry name" value="TSSK6-ACTIVATING CO-CHAPERONE PROTEIN"/>
    <property type="match status" value="1"/>
</dbReference>
<dbReference type="RefSeq" id="XP_027466647.1">
    <property type="nucleotide sequence ID" value="XM_027610846.2"/>
</dbReference>
<dbReference type="AlphaFoldDB" id="A0A6J2EIE3"/>
<evidence type="ECO:0000256" key="1">
    <source>
        <dbReference type="SAM" id="Coils"/>
    </source>
</evidence>
<sequence>MCINYVGTTPFGVSMEQHGSHPNGKAKEESNVPLCRAKPSPSFINLQASSPPATFLNIQNTKLPSGVDHKPKECLGLLECMYANLQLQIQLAQQQMAILENLQASMTQLAPGKGSKNSSLPALSHNLLLNHLPQFSK</sequence>
<dbReference type="CTD" id="128229"/>
<dbReference type="GeneID" id="113932185"/>
<gene>
    <name evidence="3" type="primary">TSACC</name>
</gene>
<protein>
    <submittedName>
        <fullName evidence="3">TSSK6-activating co-chaperone protein isoform X1</fullName>
    </submittedName>
</protein>
<dbReference type="InterPro" id="IPR031679">
    <property type="entry name" value="SSTK-IP"/>
</dbReference>
<dbReference type="KEGG" id="zca:113932185"/>
<dbReference type="GO" id="GO:0005737">
    <property type="term" value="C:cytoplasm"/>
    <property type="evidence" value="ECO:0007669"/>
    <property type="project" value="TreeGrafter"/>
</dbReference>
<name>A0A6J2EIE3_ZALCA</name>
<evidence type="ECO:0000313" key="3">
    <source>
        <dbReference type="RefSeq" id="XP_027466647.1"/>
    </source>
</evidence>
<accession>A0A6J2EIE3</accession>
<keyword evidence="2" id="KW-1185">Reference proteome</keyword>
<reference evidence="3" key="1">
    <citation type="submission" date="2025-08" db="UniProtKB">
        <authorList>
            <consortium name="RefSeq"/>
        </authorList>
    </citation>
    <scope>IDENTIFICATION</scope>
    <source>
        <tissue evidence="3">Blood</tissue>
    </source>
</reference>
<dbReference type="PANTHER" id="PTHR37368:SF1">
    <property type="entry name" value="TSSK6-ACTIVATING CO-CHAPERONE PROTEIN"/>
    <property type="match status" value="1"/>
</dbReference>